<evidence type="ECO:0000256" key="1">
    <source>
        <dbReference type="SAM" id="SignalP"/>
    </source>
</evidence>
<feature type="domain" description="Secretion system C-terminal sorting" evidence="2">
    <location>
        <begin position="181"/>
        <end position="250"/>
    </location>
</feature>
<dbReference type="InterPro" id="IPR026444">
    <property type="entry name" value="Secre_tail"/>
</dbReference>
<comment type="caution">
    <text evidence="3">The sequence shown here is derived from an EMBL/GenBank/DDBJ whole genome shotgun (WGS) entry which is preliminary data.</text>
</comment>
<organism evidence="3 4">
    <name type="scientific">Carboxylicivirga marina</name>
    <dbReference type="NCBI Taxonomy" id="2800988"/>
    <lineage>
        <taxon>Bacteria</taxon>
        <taxon>Pseudomonadati</taxon>
        <taxon>Bacteroidota</taxon>
        <taxon>Bacteroidia</taxon>
        <taxon>Marinilabiliales</taxon>
        <taxon>Marinilabiliaceae</taxon>
        <taxon>Carboxylicivirga</taxon>
    </lineage>
</organism>
<evidence type="ECO:0000313" key="4">
    <source>
        <dbReference type="Proteomes" id="UP000605676"/>
    </source>
</evidence>
<dbReference type="EMBL" id="JAENRR010000045">
    <property type="protein sequence ID" value="MBK3518887.1"/>
    <property type="molecule type" value="Genomic_DNA"/>
</dbReference>
<gene>
    <name evidence="3" type="ORF">JIV24_16180</name>
</gene>
<dbReference type="RefSeq" id="WP_200466108.1">
    <property type="nucleotide sequence ID" value="NZ_JAENRR010000045.1"/>
</dbReference>
<evidence type="ECO:0000313" key="3">
    <source>
        <dbReference type="EMBL" id="MBK3518887.1"/>
    </source>
</evidence>
<dbReference type="SUPFAM" id="SSF49785">
    <property type="entry name" value="Galactose-binding domain-like"/>
    <property type="match status" value="1"/>
</dbReference>
<dbReference type="Pfam" id="PF18962">
    <property type="entry name" value="Por_Secre_tail"/>
    <property type="match status" value="1"/>
</dbReference>
<reference evidence="3 4" key="1">
    <citation type="submission" date="2021-01" db="EMBL/GenBank/DDBJ databases">
        <title>Carboxyliciviraga sp.nov., isolated from coastal sediments.</title>
        <authorList>
            <person name="Lu D."/>
            <person name="Zhang T."/>
        </authorList>
    </citation>
    <scope>NUCLEOTIDE SEQUENCE [LARGE SCALE GENOMIC DNA]</scope>
    <source>
        <strain evidence="3 4">N1Y132</strain>
    </source>
</reference>
<name>A0ABS1HMX0_9BACT</name>
<dbReference type="Proteomes" id="UP000605676">
    <property type="component" value="Unassembled WGS sequence"/>
</dbReference>
<dbReference type="Gene3D" id="2.60.120.260">
    <property type="entry name" value="Galactose-binding domain-like"/>
    <property type="match status" value="1"/>
</dbReference>
<feature type="chain" id="PRO_5046033675" evidence="1">
    <location>
        <begin position="21"/>
        <end position="251"/>
    </location>
</feature>
<sequence>MKKNLLIILLTALTSISMNAQGGTDFEKYTAGDDISTGDGKGWRVFNGTATVETDGFNKYVHCTPSGTDFMFARYFDNLEAGKTYVFSVDAKCSAKKYRVTFVTYSDIGITKVQNLWVLKENTTWENTTLELTLSESEIHVRAWVYCWPSDITVDIDNFSVTEKTATTINKASAHDVKITPNPSNGNFKLESNGTISSYTLFNTVGKAVKTGQTTGMSTINVNAGNLPKGIYIVQMIHTDGSVNTSRLVIK</sequence>
<keyword evidence="1" id="KW-0732">Signal</keyword>
<keyword evidence="4" id="KW-1185">Reference proteome</keyword>
<feature type="signal peptide" evidence="1">
    <location>
        <begin position="1"/>
        <end position="20"/>
    </location>
</feature>
<evidence type="ECO:0000259" key="2">
    <source>
        <dbReference type="Pfam" id="PF18962"/>
    </source>
</evidence>
<proteinExistence type="predicted"/>
<protein>
    <submittedName>
        <fullName evidence="3">T9SS type A sorting domain-containing protein</fullName>
    </submittedName>
</protein>
<accession>A0ABS1HMX0</accession>
<dbReference type="NCBIfam" id="TIGR04183">
    <property type="entry name" value="Por_Secre_tail"/>
    <property type="match status" value="1"/>
</dbReference>
<dbReference type="InterPro" id="IPR008979">
    <property type="entry name" value="Galactose-bd-like_sf"/>
</dbReference>